<dbReference type="AlphaFoldDB" id="A0A9W6M9S1"/>
<reference evidence="2" key="1">
    <citation type="journal article" date="2014" name="Int. J. Syst. Evol. Microbiol.">
        <title>Complete genome sequence of Corynebacterium casei LMG S-19264T (=DSM 44701T), isolated from a smear-ripened cheese.</title>
        <authorList>
            <consortium name="US DOE Joint Genome Institute (JGI-PGF)"/>
            <person name="Walter F."/>
            <person name="Albersmeier A."/>
            <person name="Kalinowski J."/>
            <person name="Ruckert C."/>
        </authorList>
    </citation>
    <scope>NUCLEOTIDE SEQUENCE</scope>
    <source>
        <strain evidence="2">VKM Ac-1958</strain>
    </source>
</reference>
<reference evidence="2" key="2">
    <citation type="submission" date="2023-01" db="EMBL/GenBank/DDBJ databases">
        <authorList>
            <person name="Sun Q."/>
            <person name="Evtushenko L."/>
        </authorList>
    </citation>
    <scope>NUCLEOTIDE SEQUENCE</scope>
    <source>
        <strain evidence="2">VKM Ac-1958</strain>
    </source>
</reference>
<dbReference type="Pfam" id="PF04029">
    <property type="entry name" value="2-ph_phosp"/>
    <property type="match status" value="1"/>
</dbReference>
<dbReference type="GO" id="GO:0050532">
    <property type="term" value="F:2-phosphosulfolactate phosphatase activity"/>
    <property type="evidence" value="ECO:0007669"/>
    <property type="project" value="InterPro"/>
</dbReference>
<evidence type="ECO:0000313" key="3">
    <source>
        <dbReference type="Proteomes" id="UP001142325"/>
    </source>
</evidence>
<comment type="caution">
    <text evidence="2">The sequence shown here is derived from an EMBL/GenBank/DDBJ whole genome shotgun (WGS) entry which is preliminary data.</text>
</comment>
<evidence type="ECO:0000256" key="1">
    <source>
        <dbReference type="ARBA" id="ARBA00021948"/>
    </source>
</evidence>
<dbReference type="InterPro" id="IPR005238">
    <property type="entry name" value="ComB-like"/>
</dbReference>
<dbReference type="GO" id="GO:0000287">
    <property type="term" value="F:magnesium ion binding"/>
    <property type="evidence" value="ECO:0007669"/>
    <property type="project" value="InterPro"/>
</dbReference>
<name>A0A9W6M9S1_9MICO</name>
<dbReference type="InterPro" id="IPR036702">
    <property type="entry name" value="ComB-like_sf"/>
</dbReference>
<dbReference type="Gene3D" id="3.90.1560.10">
    <property type="entry name" value="ComB-like"/>
    <property type="match status" value="1"/>
</dbReference>
<gene>
    <name evidence="2" type="ORF">GCM10017596_21990</name>
</gene>
<dbReference type="EMBL" id="BSET01000002">
    <property type="protein sequence ID" value="GLK02484.1"/>
    <property type="molecule type" value="Genomic_DNA"/>
</dbReference>
<evidence type="ECO:0000313" key="2">
    <source>
        <dbReference type="EMBL" id="GLK02484.1"/>
    </source>
</evidence>
<dbReference type="Proteomes" id="UP001142325">
    <property type="component" value="Unassembled WGS sequence"/>
</dbReference>
<keyword evidence="3" id="KW-1185">Reference proteome</keyword>
<protein>
    <recommendedName>
        <fullName evidence="1">Probable 2-phosphosulfolactate phosphatase</fullName>
    </recommendedName>
</protein>
<proteinExistence type="predicted"/>
<accession>A0A9W6M9S1</accession>
<dbReference type="SUPFAM" id="SSF142823">
    <property type="entry name" value="ComB-like"/>
    <property type="match status" value="1"/>
</dbReference>
<sequence>MDQSTYQVRFDWGSAGFRRLASADIVVLVDVLEVQADADAAALRALAEESSALVCEGSLRNASAVAEAILQEQVRRDRRTSVSLIAVGDSDDAGPRFALEDSLAAGAIIEALIARGIDHTSPEAMVAAEAFRGLRGALRHLISASGSARALRATSKNSVAVETMIAAARDHDAEQHVRWSIHRAR</sequence>
<organism evidence="2 3">
    <name type="scientific">Microbacterium keratanolyticum</name>
    <dbReference type="NCBI Taxonomy" id="67574"/>
    <lineage>
        <taxon>Bacteria</taxon>
        <taxon>Bacillati</taxon>
        <taxon>Actinomycetota</taxon>
        <taxon>Actinomycetes</taxon>
        <taxon>Micrococcales</taxon>
        <taxon>Microbacteriaceae</taxon>
        <taxon>Microbacterium</taxon>
    </lineage>
</organism>